<accession>A0A511D6R3</accession>
<evidence type="ECO:0000313" key="4">
    <source>
        <dbReference type="Proteomes" id="UP000321328"/>
    </source>
</evidence>
<evidence type="ECO:0000256" key="2">
    <source>
        <dbReference type="SAM" id="Phobius"/>
    </source>
</evidence>
<feature type="compositionally biased region" description="Basic and acidic residues" evidence="1">
    <location>
        <begin position="65"/>
        <end position="74"/>
    </location>
</feature>
<reference evidence="3 4" key="1">
    <citation type="submission" date="2019-07" db="EMBL/GenBank/DDBJ databases">
        <title>Whole genome shotgun sequence of Pseudonocardia asaccharolytica NBRC 16224.</title>
        <authorList>
            <person name="Hosoyama A."/>
            <person name="Uohara A."/>
            <person name="Ohji S."/>
            <person name="Ichikawa N."/>
        </authorList>
    </citation>
    <scope>NUCLEOTIDE SEQUENCE [LARGE SCALE GENOMIC DNA]</scope>
    <source>
        <strain evidence="3 4">NBRC 16224</strain>
    </source>
</reference>
<keyword evidence="2" id="KW-0472">Membrane</keyword>
<name>A0A511D6R3_9PSEU</name>
<organism evidence="3 4">
    <name type="scientific">Pseudonocardia asaccharolytica DSM 44247 = NBRC 16224</name>
    <dbReference type="NCBI Taxonomy" id="1123024"/>
    <lineage>
        <taxon>Bacteria</taxon>
        <taxon>Bacillati</taxon>
        <taxon>Actinomycetota</taxon>
        <taxon>Actinomycetes</taxon>
        <taxon>Pseudonocardiales</taxon>
        <taxon>Pseudonocardiaceae</taxon>
        <taxon>Pseudonocardia</taxon>
    </lineage>
</organism>
<protein>
    <submittedName>
        <fullName evidence="3">Uncharacterized protein</fullName>
    </submittedName>
</protein>
<feature type="transmembrane region" description="Helical" evidence="2">
    <location>
        <begin position="15"/>
        <end position="35"/>
    </location>
</feature>
<evidence type="ECO:0000256" key="1">
    <source>
        <dbReference type="SAM" id="MobiDB-lite"/>
    </source>
</evidence>
<sequence>MILGPTGHACHMTDGIWVLGAIGIVVLAVLVVLWLRAGRGRSGGPSVVEALAPPPFPGAEALPDESPRDEEFSDARPGPYPGSAWPGVDGSAPSDRFMVKAEMVPKRYHTPSSSGYRQAHADVWFRSPGDAEAAGFTQASPRG</sequence>
<keyword evidence="4" id="KW-1185">Reference proteome</keyword>
<keyword evidence="2" id="KW-0812">Transmembrane</keyword>
<dbReference type="Proteomes" id="UP000321328">
    <property type="component" value="Unassembled WGS sequence"/>
</dbReference>
<dbReference type="EMBL" id="BJVI01000066">
    <property type="protein sequence ID" value="GEL20327.1"/>
    <property type="molecule type" value="Genomic_DNA"/>
</dbReference>
<proteinExistence type="predicted"/>
<gene>
    <name evidence="3" type="ORF">PA7_41640</name>
</gene>
<keyword evidence="2" id="KW-1133">Transmembrane helix</keyword>
<comment type="caution">
    <text evidence="3">The sequence shown here is derived from an EMBL/GenBank/DDBJ whole genome shotgun (WGS) entry which is preliminary data.</text>
</comment>
<evidence type="ECO:0000313" key="3">
    <source>
        <dbReference type="EMBL" id="GEL20327.1"/>
    </source>
</evidence>
<dbReference type="STRING" id="1123024.GCA_000423625_04770"/>
<dbReference type="AlphaFoldDB" id="A0A511D6R3"/>
<feature type="region of interest" description="Disordered" evidence="1">
    <location>
        <begin position="40"/>
        <end position="91"/>
    </location>
</feature>